<keyword evidence="4 5" id="KW-0472">Membrane</keyword>
<gene>
    <name evidence="6" type="ORF">NLJ89_g9878</name>
</gene>
<dbReference type="NCBIfam" id="NF037982">
    <property type="entry name" value="Nramp_1"/>
    <property type="match status" value="1"/>
</dbReference>
<accession>A0A9W8MSN2</accession>
<evidence type="ECO:0000313" key="6">
    <source>
        <dbReference type="EMBL" id="KAJ3500259.1"/>
    </source>
</evidence>
<dbReference type="GO" id="GO:0015086">
    <property type="term" value="F:cadmium ion transmembrane transporter activity"/>
    <property type="evidence" value="ECO:0007669"/>
    <property type="project" value="TreeGrafter"/>
</dbReference>
<organism evidence="6 7">
    <name type="scientific">Agrocybe chaxingu</name>
    <dbReference type="NCBI Taxonomy" id="84603"/>
    <lineage>
        <taxon>Eukaryota</taxon>
        <taxon>Fungi</taxon>
        <taxon>Dikarya</taxon>
        <taxon>Basidiomycota</taxon>
        <taxon>Agaricomycotina</taxon>
        <taxon>Agaricomycetes</taxon>
        <taxon>Agaricomycetidae</taxon>
        <taxon>Agaricales</taxon>
        <taxon>Agaricineae</taxon>
        <taxon>Strophariaceae</taxon>
        <taxon>Agrocybe</taxon>
    </lineage>
</organism>
<evidence type="ECO:0000313" key="7">
    <source>
        <dbReference type="Proteomes" id="UP001148786"/>
    </source>
</evidence>
<dbReference type="Proteomes" id="UP001148786">
    <property type="component" value="Unassembled WGS sequence"/>
</dbReference>
<dbReference type="PRINTS" id="PR00447">
    <property type="entry name" value="NATRESASSCMP"/>
</dbReference>
<comment type="subcellular location">
    <subcellularLocation>
        <location evidence="1">Membrane</location>
        <topology evidence="1">Multi-pass membrane protein</topology>
    </subcellularLocation>
</comment>
<feature type="transmembrane region" description="Helical" evidence="5">
    <location>
        <begin position="63"/>
        <end position="87"/>
    </location>
</feature>
<dbReference type="Pfam" id="PF01566">
    <property type="entry name" value="Nramp"/>
    <property type="match status" value="1"/>
</dbReference>
<dbReference type="OrthoDB" id="409173at2759"/>
<dbReference type="GO" id="GO:0030026">
    <property type="term" value="P:intracellular manganese ion homeostasis"/>
    <property type="evidence" value="ECO:0007669"/>
    <property type="project" value="TreeGrafter"/>
</dbReference>
<protein>
    <submittedName>
        <fullName evidence="6">Uncharacterized protein</fullName>
    </submittedName>
</protein>
<reference evidence="6" key="1">
    <citation type="submission" date="2022-07" db="EMBL/GenBank/DDBJ databases">
        <title>Genome Sequence of Agrocybe chaxingu.</title>
        <authorList>
            <person name="Buettner E."/>
        </authorList>
    </citation>
    <scope>NUCLEOTIDE SEQUENCE</scope>
    <source>
        <strain evidence="6">MP-N11</strain>
    </source>
</reference>
<feature type="transmembrane region" description="Helical" evidence="5">
    <location>
        <begin position="148"/>
        <end position="167"/>
    </location>
</feature>
<dbReference type="PANTHER" id="PTHR11706">
    <property type="entry name" value="SOLUTE CARRIER PROTEIN FAMILY 11 MEMBER"/>
    <property type="match status" value="1"/>
</dbReference>
<dbReference type="PANTHER" id="PTHR11706:SF101">
    <property type="entry name" value="MANGANESE TRANSPORTER SMF1"/>
    <property type="match status" value="1"/>
</dbReference>
<evidence type="ECO:0000256" key="5">
    <source>
        <dbReference type="SAM" id="Phobius"/>
    </source>
</evidence>
<proteinExistence type="predicted"/>
<evidence type="ECO:0000256" key="4">
    <source>
        <dbReference type="ARBA" id="ARBA00023136"/>
    </source>
</evidence>
<dbReference type="GO" id="GO:0034755">
    <property type="term" value="P:iron ion transmembrane transport"/>
    <property type="evidence" value="ECO:0007669"/>
    <property type="project" value="TreeGrafter"/>
</dbReference>
<keyword evidence="2 5" id="KW-0812">Transmembrane</keyword>
<keyword evidence="7" id="KW-1185">Reference proteome</keyword>
<feature type="transmembrane region" description="Helical" evidence="5">
    <location>
        <begin position="179"/>
        <end position="198"/>
    </location>
</feature>
<comment type="caution">
    <text evidence="6">The sequence shown here is derived from an EMBL/GenBank/DDBJ whole genome shotgun (WGS) entry which is preliminary data.</text>
</comment>
<dbReference type="GO" id="GO:0005384">
    <property type="term" value="F:manganese ion transmembrane transporter activity"/>
    <property type="evidence" value="ECO:0007669"/>
    <property type="project" value="TreeGrafter"/>
</dbReference>
<dbReference type="GO" id="GO:0005886">
    <property type="term" value="C:plasma membrane"/>
    <property type="evidence" value="ECO:0007669"/>
    <property type="project" value="TreeGrafter"/>
</dbReference>
<name>A0A9W8MSN2_9AGAR</name>
<keyword evidence="3 5" id="KW-1133">Transmembrane helix</keyword>
<dbReference type="AlphaFoldDB" id="A0A9W8MSN2"/>
<evidence type="ECO:0000256" key="1">
    <source>
        <dbReference type="ARBA" id="ARBA00004141"/>
    </source>
</evidence>
<evidence type="ECO:0000256" key="2">
    <source>
        <dbReference type="ARBA" id="ARBA00022692"/>
    </source>
</evidence>
<sequence>MPGEQQQHSQQHSWASRLRNAGWLVLHHAKKHTGVGIVCAVAYFDPGNWGVDLQAGSQFGYRLLFIVLLAGLFAVFLQVLATRLGCVTGIDLASHSRLLLYNRPKHTLLYRWLGLYPLYILAEIAIIATDLAELLGSAIALCMLFPKLQLWHGVLITAFDVIFILAMGDPLRGKPVRTFELLIAAMVLAVLICMIVIISKVDVNWADAFQGYIPSKYIFGSGWNLHV</sequence>
<dbReference type="EMBL" id="JANKHO010001636">
    <property type="protein sequence ID" value="KAJ3500259.1"/>
    <property type="molecule type" value="Genomic_DNA"/>
</dbReference>
<dbReference type="InterPro" id="IPR001046">
    <property type="entry name" value="NRAMP_fam"/>
</dbReference>
<evidence type="ECO:0000256" key="3">
    <source>
        <dbReference type="ARBA" id="ARBA00022989"/>
    </source>
</evidence>
<feature type="transmembrane region" description="Helical" evidence="5">
    <location>
        <begin position="108"/>
        <end position="128"/>
    </location>
</feature>